<dbReference type="RefSeq" id="WP_147024212.1">
    <property type="nucleotide sequence ID" value="NZ_BJZU01000005.1"/>
</dbReference>
<dbReference type="AlphaFoldDB" id="A0A512IY00"/>
<dbReference type="InterPro" id="IPR012495">
    <property type="entry name" value="TadE-like_dom"/>
</dbReference>
<dbReference type="OrthoDB" id="7189296at2"/>
<dbReference type="Pfam" id="PF07811">
    <property type="entry name" value="TadE"/>
    <property type="match status" value="1"/>
</dbReference>
<evidence type="ECO:0000259" key="2">
    <source>
        <dbReference type="Pfam" id="PF07811"/>
    </source>
</evidence>
<keyword evidence="6" id="KW-1185">Reference proteome</keyword>
<reference evidence="3 5" key="3">
    <citation type="submission" date="2019-07" db="EMBL/GenBank/DDBJ databases">
        <title>Whole genome shotgun sequence of Methylobacterium oxalidis NBRC 107715.</title>
        <authorList>
            <person name="Hosoyama A."/>
            <person name="Uohara A."/>
            <person name="Ohji S."/>
            <person name="Ichikawa N."/>
        </authorList>
    </citation>
    <scope>NUCLEOTIDE SEQUENCE [LARGE SCALE GENOMIC DNA]</scope>
    <source>
        <strain evidence="3 5">NBRC 107715</strain>
    </source>
</reference>
<comment type="caution">
    <text evidence="3">The sequence shown here is derived from an EMBL/GenBank/DDBJ whole genome shotgun (WGS) entry which is preliminary data.</text>
</comment>
<evidence type="ECO:0000313" key="3">
    <source>
        <dbReference type="EMBL" id="GEP02533.1"/>
    </source>
</evidence>
<keyword evidence="1" id="KW-0812">Transmembrane</keyword>
<evidence type="ECO:0000313" key="6">
    <source>
        <dbReference type="Proteomes" id="UP001156856"/>
    </source>
</evidence>
<keyword evidence="1" id="KW-0472">Membrane</keyword>
<evidence type="ECO:0000256" key="1">
    <source>
        <dbReference type="SAM" id="Phobius"/>
    </source>
</evidence>
<reference evidence="4" key="4">
    <citation type="submission" date="2023-01" db="EMBL/GenBank/DDBJ databases">
        <title>Draft genome sequence of Methylobacterium oxalidis strain NBRC 107715.</title>
        <authorList>
            <person name="Sun Q."/>
            <person name="Mori K."/>
        </authorList>
    </citation>
    <scope>NUCLEOTIDE SEQUENCE</scope>
    <source>
        <strain evidence="4">NBRC 107715</strain>
    </source>
</reference>
<dbReference type="Proteomes" id="UP000321960">
    <property type="component" value="Unassembled WGS sequence"/>
</dbReference>
<dbReference type="EMBL" id="BSPK01000004">
    <property type="protein sequence ID" value="GLS61742.1"/>
    <property type="molecule type" value="Genomic_DNA"/>
</dbReference>
<dbReference type="Proteomes" id="UP001156856">
    <property type="component" value="Unassembled WGS sequence"/>
</dbReference>
<gene>
    <name evidence="4" type="ORF">GCM10007888_01230</name>
    <name evidence="3" type="ORF">MOX02_05710</name>
</gene>
<name>A0A512IY00_9HYPH</name>
<keyword evidence="1" id="KW-1133">Transmembrane helix</keyword>
<organism evidence="3 5">
    <name type="scientific">Methylobacterium oxalidis</name>
    <dbReference type="NCBI Taxonomy" id="944322"/>
    <lineage>
        <taxon>Bacteria</taxon>
        <taxon>Pseudomonadati</taxon>
        <taxon>Pseudomonadota</taxon>
        <taxon>Alphaproteobacteria</taxon>
        <taxon>Hyphomicrobiales</taxon>
        <taxon>Methylobacteriaceae</taxon>
        <taxon>Methylobacterium</taxon>
    </lineage>
</organism>
<evidence type="ECO:0000313" key="4">
    <source>
        <dbReference type="EMBL" id="GLS61742.1"/>
    </source>
</evidence>
<protein>
    <recommendedName>
        <fullName evidence="2">TadE-like domain-containing protein</fullName>
    </recommendedName>
</protein>
<accession>A0A512IY00</accession>
<dbReference type="EMBL" id="BJZU01000005">
    <property type="protein sequence ID" value="GEP02533.1"/>
    <property type="molecule type" value="Genomic_DNA"/>
</dbReference>
<feature type="transmembrane region" description="Helical" evidence="1">
    <location>
        <begin position="21"/>
        <end position="43"/>
    </location>
</feature>
<feature type="domain" description="TadE-like" evidence="2">
    <location>
        <begin position="23"/>
        <end position="64"/>
    </location>
</feature>
<sequence length="218" mass="23624">MTRIVRIRRILRPCTALARARGGAIAVEFALLLPFMLAIYIGLAEVGRGIQAKRSLAQYARTIADLTGRGSPPDMRPIYEAANLVARPFDSASIVAQISTIGVYKKDNAYVAMVCATSSNKGTGTRKVKDIIAADKSHGNTFPDTFKEKFISGTAALQNRYILAEVSGDFTPMLATTLLRFTGVSLTSKFQEVIAWPQRTEDEVILPQGAACQAEIPT</sequence>
<proteinExistence type="predicted"/>
<reference evidence="6" key="2">
    <citation type="journal article" date="2019" name="Int. J. Syst. Evol. Microbiol.">
        <title>The Global Catalogue of Microorganisms (GCM) 10K type strain sequencing project: providing services to taxonomists for standard genome sequencing and annotation.</title>
        <authorList>
            <consortium name="The Broad Institute Genomics Platform"/>
            <consortium name="The Broad Institute Genome Sequencing Center for Infectious Disease"/>
            <person name="Wu L."/>
            <person name="Ma J."/>
        </authorList>
    </citation>
    <scope>NUCLEOTIDE SEQUENCE [LARGE SCALE GENOMIC DNA]</scope>
    <source>
        <strain evidence="6">NBRC 107715</strain>
    </source>
</reference>
<reference evidence="4" key="1">
    <citation type="journal article" date="2014" name="Int. J. Syst. Evol. Microbiol.">
        <title>Complete genome of a new Firmicutes species belonging to the dominant human colonic microbiota ('Ruminococcus bicirculans') reveals two chromosomes and a selective capacity to utilize plant glucans.</title>
        <authorList>
            <consortium name="NISC Comparative Sequencing Program"/>
            <person name="Wegmann U."/>
            <person name="Louis P."/>
            <person name="Goesmann A."/>
            <person name="Henrissat B."/>
            <person name="Duncan S.H."/>
            <person name="Flint H.J."/>
        </authorList>
    </citation>
    <scope>NUCLEOTIDE SEQUENCE</scope>
    <source>
        <strain evidence="4">NBRC 107715</strain>
    </source>
</reference>
<evidence type="ECO:0000313" key="5">
    <source>
        <dbReference type="Proteomes" id="UP000321960"/>
    </source>
</evidence>